<reference evidence="2" key="1">
    <citation type="submission" date="2018-01" db="EMBL/GenBank/DDBJ databases">
        <authorList>
            <person name="Peeters C."/>
        </authorList>
    </citation>
    <scope>NUCLEOTIDE SEQUENCE [LARGE SCALE GENOMIC DNA]</scope>
</reference>
<proteinExistence type="predicted"/>
<evidence type="ECO:0000313" key="1">
    <source>
        <dbReference type="EMBL" id="SPB17996.1"/>
    </source>
</evidence>
<dbReference type="AlphaFoldDB" id="A0A2U3ICP9"/>
<accession>A0A2U3ICP9</accession>
<dbReference type="EMBL" id="OGTP01000025">
    <property type="protein sequence ID" value="SPB17996.1"/>
    <property type="molecule type" value="Genomic_DNA"/>
</dbReference>
<gene>
    <name evidence="1" type="ORF">NOV72_05195</name>
</gene>
<protein>
    <submittedName>
        <fullName evidence="1">Uncharacterized protein</fullName>
    </submittedName>
</protein>
<dbReference type="Proteomes" id="UP000238169">
    <property type="component" value="Unassembled WGS sequence"/>
</dbReference>
<name>A0A2U3ICP9_9BURK</name>
<organism evidence="1 2">
    <name type="scientific">Caballeronia novacaledonica</name>
    <dbReference type="NCBI Taxonomy" id="1544861"/>
    <lineage>
        <taxon>Bacteria</taxon>
        <taxon>Pseudomonadati</taxon>
        <taxon>Pseudomonadota</taxon>
        <taxon>Betaproteobacteria</taxon>
        <taxon>Burkholderiales</taxon>
        <taxon>Burkholderiaceae</taxon>
        <taxon>Caballeronia</taxon>
    </lineage>
</organism>
<evidence type="ECO:0000313" key="2">
    <source>
        <dbReference type="Proteomes" id="UP000238169"/>
    </source>
</evidence>
<keyword evidence="2" id="KW-1185">Reference proteome</keyword>
<sequence>MRGVVREHVEARRQRRERVQRERALLRELHLKQRIAGARAIRQQRGNEPVIRHILMLVRGQHRLLRRSDERAQRRIGIDGHPQHLHVDEIADDRLRCFVPAVRHRRADADIALAARRAQRSAEDREHHHEERRLLFAAAILQSRRQRSRQTEHVVALRARRSGPALEETRTARSIAVCAQLRAPVVDLPRDRFGIDSRVLPRGEVRVLRRRGVRMSRARRRDIRAIRIRERFEQHVHRQTIRDDVMQRDHEPMRMLVHPYEMRTQQRTALQIEGRARRLVREPFERSGIAAQVGERQDDQRAFLDDLHGLAIVIEFETRPQDVVPRNERVEGALHRIGLQGAVDRQHAAHVVRVAVGIVRPGHPQRALRMRSPHDAALLRRKPHERRLAKRRARCDALADFGSRRAQGRRGEYVARIVGDLPLRAHIRGDAHRRQRIAAEPEEAVVAARGRGVERLAPDRRELHLDVVEGFARLFRRRHAIDARALHEPRIRVERAVGEALHARGALHLAARCLRQCARFEQHDRSRRFAARERDCFAHRRCEHIGRHELAHAARHFGRHADALRAVHLHRECRDAPASHEFHVAFDREFQILRIEIAPAHDQEILDASRDIETFIEQKAQIAGAQPAHARAFDEALRRGLRTAPVARRHARPAHPDFADNAIRQRRAALAMHDHHRVIRGRHAARHERDIACFRALGDAAFERIGAQRCGRHARAALHARREQRRFREAVAGIQRARIETARREAFDESIERRMAHRFRSREGDAPARQIERGELIVADTIRAQAIREVGPARNRPAMTRDRFEPAHGPFEKVLRRHQHERNTAEDRLRHRADETHVVIQGQPAHEYIVRGHAEAFANGDLVRPQAAVRDHHALGRRCGAGRVLQKCEFRRCHVRRFDRAFACIECIDFDHARIRRDRRERFTITLRQRMRGQHEARVGVARNRR</sequence>